<sequence length="160" mass="17712">MRVPFEWESKRVLCICLTLTSSKVVCPKMRSTEKMIDELHISASWPSFHAGACQGAAPSGYIMMAPRAQHTIPTTPFAVLTKSKRSRVVRLAHGSFLPRCLTPGCRTTFISPSDPHSERTARNRRRDTSRRTPGPSFAHQLATELVGSIPSWPTHAQTAS</sequence>
<reference evidence="2" key="1">
    <citation type="submission" date="2022-01" db="EMBL/GenBank/DDBJ databases">
        <title>Comparative genomics reveals a dynamic genome evolution in the ectomycorrhizal milk-cap (Lactarius) mushrooms.</title>
        <authorList>
            <consortium name="DOE Joint Genome Institute"/>
            <person name="Lebreton A."/>
            <person name="Tang N."/>
            <person name="Kuo A."/>
            <person name="LaButti K."/>
            <person name="Drula E."/>
            <person name="Barry K."/>
            <person name="Clum A."/>
            <person name="Lipzen A."/>
            <person name="Mousain D."/>
            <person name="Ng V."/>
            <person name="Wang R."/>
            <person name="Wang X."/>
            <person name="Dai Y."/>
            <person name="Henrissat B."/>
            <person name="Grigoriev I.V."/>
            <person name="Guerin-Laguette A."/>
            <person name="Yu F."/>
            <person name="Martin F.M."/>
        </authorList>
    </citation>
    <scope>NUCLEOTIDE SEQUENCE</scope>
    <source>
        <strain evidence="2">QP</strain>
    </source>
</reference>
<accession>A0AAD4LFV5</accession>
<organism evidence="2 3">
    <name type="scientific">Lactarius akahatsu</name>
    <dbReference type="NCBI Taxonomy" id="416441"/>
    <lineage>
        <taxon>Eukaryota</taxon>
        <taxon>Fungi</taxon>
        <taxon>Dikarya</taxon>
        <taxon>Basidiomycota</taxon>
        <taxon>Agaricomycotina</taxon>
        <taxon>Agaricomycetes</taxon>
        <taxon>Russulales</taxon>
        <taxon>Russulaceae</taxon>
        <taxon>Lactarius</taxon>
    </lineage>
</organism>
<evidence type="ECO:0000313" key="3">
    <source>
        <dbReference type="Proteomes" id="UP001201163"/>
    </source>
</evidence>
<evidence type="ECO:0000313" key="2">
    <source>
        <dbReference type="EMBL" id="KAH8990792.1"/>
    </source>
</evidence>
<dbReference type="Proteomes" id="UP001201163">
    <property type="component" value="Unassembled WGS sequence"/>
</dbReference>
<comment type="caution">
    <text evidence="2">The sequence shown here is derived from an EMBL/GenBank/DDBJ whole genome shotgun (WGS) entry which is preliminary data.</text>
</comment>
<name>A0AAD4LFV5_9AGAM</name>
<gene>
    <name evidence="2" type="ORF">EDB92DRAFT_724100</name>
</gene>
<feature type="region of interest" description="Disordered" evidence="1">
    <location>
        <begin position="111"/>
        <end position="137"/>
    </location>
</feature>
<keyword evidence="3" id="KW-1185">Reference proteome</keyword>
<protein>
    <submittedName>
        <fullName evidence="2">Uncharacterized protein</fullName>
    </submittedName>
</protein>
<evidence type="ECO:0000256" key="1">
    <source>
        <dbReference type="SAM" id="MobiDB-lite"/>
    </source>
</evidence>
<dbReference type="AlphaFoldDB" id="A0AAD4LFV5"/>
<proteinExistence type="predicted"/>
<dbReference type="EMBL" id="JAKELL010000029">
    <property type="protein sequence ID" value="KAH8990792.1"/>
    <property type="molecule type" value="Genomic_DNA"/>
</dbReference>